<feature type="domain" description="Histidine kinase" evidence="5">
    <location>
        <begin position="230"/>
        <end position="447"/>
    </location>
</feature>
<dbReference type="CDD" id="cd00075">
    <property type="entry name" value="HATPase"/>
    <property type="match status" value="1"/>
</dbReference>
<dbReference type="Proteomes" id="UP000625976">
    <property type="component" value="Unassembled WGS sequence"/>
</dbReference>
<dbReference type="Gene3D" id="3.30.565.10">
    <property type="entry name" value="Histidine kinase-like ATPase, C-terminal domain"/>
    <property type="match status" value="1"/>
</dbReference>
<accession>A0A917GB42</accession>
<dbReference type="RefSeq" id="WP_188461182.1">
    <property type="nucleotide sequence ID" value="NZ_BMFQ01000001.1"/>
</dbReference>
<dbReference type="SUPFAM" id="SSF55874">
    <property type="entry name" value="ATPase domain of HSP90 chaperone/DNA topoisomerase II/histidine kinase"/>
    <property type="match status" value="1"/>
</dbReference>
<organism evidence="6 7">
    <name type="scientific">Bizionia arctica</name>
    <dbReference type="NCBI Taxonomy" id="1495645"/>
    <lineage>
        <taxon>Bacteria</taxon>
        <taxon>Pseudomonadati</taxon>
        <taxon>Bacteroidota</taxon>
        <taxon>Flavobacteriia</taxon>
        <taxon>Flavobacteriales</taxon>
        <taxon>Flavobacteriaceae</taxon>
        <taxon>Bizionia</taxon>
    </lineage>
</organism>
<evidence type="ECO:0000313" key="7">
    <source>
        <dbReference type="Proteomes" id="UP000625976"/>
    </source>
</evidence>
<dbReference type="PROSITE" id="PS50109">
    <property type="entry name" value="HIS_KIN"/>
    <property type="match status" value="1"/>
</dbReference>
<dbReference type="InterPro" id="IPR036890">
    <property type="entry name" value="HATPase_C_sf"/>
</dbReference>
<dbReference type="InterPro" id="IPR004358">
    <property type="entry name" value="Sig_transdc_His_kin-like_C"/>
</dbReference>
<evidence type="ECO:0000259" key="5">
    <source>
        <dbReference type="PROSITE" id="PS50109"/>
    </source>
</evidence>
<dbReference type="InterPro" id="IPR003594">
    <property type="entry name" value="HATPase_dom"/>
</dbReference>
<dbReference type="PANTHER" id="PTHR43547">
    <property type="entry name" value="TWO-COMPONENT HISTIDINE KINASE"/>
    <property type="match status" value="1"/>
</dbReference>
<keyword evidence="3" id="KW-0597">Phosphoprotein</keyword>
<reference evidence="6" key="1">
    <citation type="journal article" date="2014" name="Int. J. Syst. Evol. Microbiol.">
        <title>Complete genome sequence of Corynebacterium casei LMG S-19264T (=DSM 44701T), isolated from a smear-ripened cheese.</title>
        <authorList>
            <consortium name="US DOE Joint Genome Institute (JGI-PGF)"/>
            <person name="Walter F."/>
            <person name="Albersmeier A."/>
            <person name="Kalinowski J."/>
            <person name="Ruckert C."/>
        </authorList>
    </citation>
    <scope>NUCLEOTIDE SEQUENCE</scope>
    <source>
        <strain evidence="6">CGMCC 1.12751</strain>
    </source>
</reference>
<dbReference type="Pfam" id="PF02518">
    <property type="entry name" value="HATPase_c"/>
    <property type="match status" value="1"/>
</dbReference>
<keyword evidence="4" id="KW-0812">Transmembrane</keyword>
<keyword evidence="4" id="KW-0472">Membrane</keyword>
<dbReference type="AlphaFoldDB" id="A0A917GB42"/>
<keyword evidence="6" id="KW-0808">Transferase</keyword>
<name>A0A917GB42_9FLAO</name>
<reference evidence="6" key="2">
    <citation type="submission" date="2020-09" db="EMBL/GenBank/DDBJ databases">
        <authorList>
            <person name="Sun Q."/>
            <person name="Zhou Y."/>
        </authorList>
    </citation>
    <scope>NUCLEOTIDE SEQUENCE</scope>
    <source>
        <strain evidence="6">CGMCC 1.12751</strain>
    </source>
</reference>
<dbReference type="PANTHER" id="PTHR43547:SF2">
    <property type="entry name" value="HYBRID SIGNAL TRANSDUCTION HISTIDINE KINASE C"/>
    <property type="match status" value="1"/>
</dbReference>
<protein>
    <recommendedName>
        <fullName evidence="2">histidine kinase</fullName>
        <ecNumber evidence="2">2.7.13.3</ecNumber>
    </recommendedName>
</protein>
<dbReference type="EC" id="2.7.13.3" evidence="2"/>
<comment type="catalytic activity">
    <reaction evidence="1">
        <text>ATP + protein L-histidine = ADP + protein N-phospho-L-histidine.</text>
        <dbReference type="EC" id="2.7.13.3"/>
    </reaction>
</comment>
<sequence length="447" mass="51645">MNYRGYIFRLFLRILLLVAVILAFIYTIYLKETATSTIIGVAILYLFYNMYGFVKRRFIVMDDFFEAVKYRDFSRWFPEDRGPKDIRFLYTGFNEINRTIKEINSQNEAQYVYLQKILEMVDIGIIAYNLESGDVLWSNDSFRETLDVPSFKNIRFVESRHPELFSTIFETYHREPNSITIALQNENIKVLISDTVFQVDKDAFKLIVIQNIEDTLNQNESEAWKKLLSVMTHEIMNSIAPISSLAETLQRNIQLTLDNPKENELELEDLNSGIKTIKNRSEGLLKFAKTYRSLSKVTHLNLQRVKLSELFKSIQLLMEPSIKSKNIEVEFNLSSPKLELDIDAHLIEQVMINLILNAMDACKDQQNPFIKISAEKMPNRDIVIKVYDNGSGIPLEIMENIFIPFFTSKSTGSGIGLSLCKQIMLLHKGKILVNSKEGEGSVFTLVF</sequence>
<keyword evidence="6" id="KW-0418">Kinase</keyword>
<proteinExistence type="predicted"/>
<dbReference type="SMART" id="SM00387">
    <property type="entry name" value="HATPase_c"/>
    <property type="match status" value="1"/>
</dbReference>
<keyword evidence="4" id="KW-1133">Transmembrane helix</keyword>
<gene>
    <name evidence="6" type="ORF">GCM10010976_03130</name>
</gene>
<dbReference type="GO" id="GO:0000155">
    <property type="term" value="F:phosphorelay sensor kinase activity"/>
    <property type="evidence" value="ECO:0007669"/>
    <property type="project" value="TreeGrafter"/>
</dbReference>
<dbReference type="EMBL" id="BMFQ01000001">
    <property type="protein sequence ID" value="GGG34837.1"/>
    <property type="molecule type" value="Genomic_DNA"/>
</dbReference>
<dbReference type="Gene3D" id="1.10.287.130">
    <property type="match status" value="1"/>
</dbReference>
<dbReference type="InterPro" id="IPR005467">
    <property type="entry name" value="His_kinase_dom"/>
</dbReference>
<evidence type="ECO:0000256" key="3">
    <source>
        <dbReference type="ARBA" id="ARBA00022553"/>
    </source>
</evidence>
<comment type="caution">
    <text evidence="6">The sequence shown here is derived from an EMBL/GenBank/DDBJ whole genome shotgun (WGS) entry which is preliminary data.</text>
</comment>
<evidence type="ECO:0000256" key="4">
    <source>
        <dbReference type="SAM" id="Phobius"/>
    </source>
</evidence>
<evidence type="ECO:0000313" key="6">
    <source>
        <dbReference type="EMBL" id="GGG34837.1"/>
    </source>
</evidence>
<keyword evidence="7" id="KW-1185">Reference proteome</keyword>
<feature type="transmembrane region" description="Helical" evidence="4">
    <location>
        <begin position="35"/>
        <end position="54"/>
    </location>
</feature>
<evidence type="ECO:0000256" key="2">
    <source>
        <dbReference type="ARBA" id="ARBA00012438"/>
    </source>
</evidence>
<dbReference type="PRINTS" id="PR00344">
    <property type="entry name" value="BCTRLSENSOR"/>
</dbReference>
<feature type="transmembrane region" description="Helical" evidence="4">
    <location>
        <begin position="7"/>
        <end position="29"/>
    </location>
</feature>
<evidence type="ECO:0000256" key="1">
    <source>
        <dbReference type="ARBA" id="ARBA00000085"/>
    </source>
</evidence>